<evidence type="ECO:0000256" key="5">
    <source>
        <dbReference type="ARBA" id="ARBA00035493"/>
    </source>
</evidence>
<name>A0A1F6XLG6_9BACT</name>
<protein>
    <recommendedName>
        <fullName evidence="4">Large ribosomal subunit protein bL19</fullName>
    </recommendedName>
    <alternativeName>
        <fullName evidence="5">50S ribosomal protein L19</fullName>
    </alternativeName>
</protein>
<evidence type="ECO:0000256" key="1">
    <source>
        <dbReference type="ARBA" id="ARBA00005781"/>
    </source>
</evidence>
<comment type="similarity">
    <text evidence="1">Belongs to the bacterial ribosomal protein bL19 family.</text>
</comment>
<evidence type="ECO:0000313" key="6">
    <source>
        <dbReference type="EMBL" id="OGI94974.1"/>
    </source>
</evidence>
<dbReference type="Pfam" id="PF01245">
    <property type="entry name" value="Ribosomal_L19"/>
    <property type="match status" value="1"/>
</dbReference>
<evidence type="ECO:0000256" key="3">
    <source>
        <dbReference type="ARBA" id="ARBA00023274"/>
    </source>
</evidence>
<dbReference type="InterPro" id="IPR038657">
    <property type="entry name" value="Ribosomal_bL19_sf"/>
</dbReference>
<dbReference type="GO" id="GO:0003735">
    <property type="term" value="F:structural constituent of ribosome"/>
    <property type="evidence" value="ECO:0007669"/>
    <property type="project" value="InterPro"/>
</dbReference>
<dbReference type="InterPro" id="IPR001857">
    <property type="entry name" value="Ribosomal_bL19"/>
</dbReference>
<dbReference type="PROSITE" id="PS01015">
    <property type="entry name" value="RIBOSOMAL_L19"/>
    <property type="match status" value="1"/>
</dbReference>
<keyword evidence="3" id="KW-0687">Ribonucleoprotein</keyword>
<comment type="caution">
    <text evidence="6">The sequence shown here is derived from an EMBL/GenBank/DDBJ whole genome shotgun (WGS) entry which is preliminary data.</text>
</comment>
<organism evidence="6 7">
    <name type="scientific">Candidatus Nomurabacteria bacterium RIFCSPLOWO2_01_FULL_40_18</name>
    <dbReference type="NCBI Taxonomy" id="1801773"/>
    <lineage>
        <taxon>Bacteria</taxon>
        <taxon>Candidatus Nomuraibacteriota</taxon>
    </lineage>
</organism>
<reference evidence="6 7" key="1">
    <citation type="journal article" date="2016" name="Nat. Commun.">
        <title>Thousands of microbial genomes shed light on interconnected biogeochemical processes in an aquifer system.</title>
        <authorList>
            <person name="Anantharaman K."/>
            <person name="Brown C.T."/>
            <person name="Hug L.A."/>
            <person name="Sharon I."/>
            <person name="Castelle C.J."/>
            <person name="Probst A.J."/>
            <person name="Thomas B.C."/>
            <person name="Singh A."/>
            <person name="Wilkins M.J."/>
            <person name="Karaoz U."/>
            <person name="Brodie E.L."/>
            <person name="Williams K.H."/>
            <person name="Hubbard S.S."/>
            <person name="Banfield J.F."/>
        </authorList>
    </citation>
    <scope>NUCLEOTIDE SEQUENCE [LARGE SCALE GENOMIC DNA]</scope>
</reference>
<dbReference type="STRING" id="1801773.A3A03_02265"/>
<keyword evidence="2 6" id="KW-0689">Ribosomal protein</keyword>
<dbReference type="GO" id="GO:0005840">
    <property type="term" value="C:ribosome"/>
    <property type="evidence" value="ECO:0007669"/>
    <property type="project" value="UniProtKB-KW"/>
</dbReference>
<dbReference type="NCBIfam" id="TIGR01024">
    <property type="entry name" value="rplS_bact"/>
    <property type="match status" value="1"/>
</dbReference>
<dbReference type="InterPro" id="IPR018257">
    <property type="entry name" value="Ribosomal_bL19_CS"/>
</dbReference>
<dbReference type="InterPro" id="IPR008991">
    <property type="entry name" value="Translation_prot_SH3-like_sf"/>
</dbReference>
<evidence type="ECO:0000313" key="7">
    <source>
        <dbReference type="Proteomes" id="UP000176629"/>
    </source>
</evidence>
<accession>A0A1F6XLG6</accession>
<gene>
    <name evidence="6" type="ORF">A3A03_02265</name>
</gene>
<proteinExistence type="inferred from homology"/>
<dbReference type="SUPFAM" id="SSF50104">
    <property type="entry name" value="Translation proteins SH3-like domain"/>
    <property type="match status" value="1"/>
</dbReference>
<sequence length="173" mass="19433">MILKIFYAKVLSMKTSNIQFSPVDMASRKGLVFKAGDTVNVWSKILEEKMDKNQKKGEKKKGAAKAGEAPKFRLQAFEGIVLARKHGTEMGATFTVRKIASGVGVERIFPLYSPMLDKIEVTKKSRARRSKLYYIRDKAVKDVRSKMRSITNQIEAEEAVTETPAEETSKVAE</sequence>
<dbReference type="PANTHER" id="PTHR15680:SF9">
    <property type="entry name" value="LARGE RIBOSOMAL SUBUNIT PROTEIN BL19M"/>
    <property type="match status" value="1"/>
</dbReference>
<dbReference type="EMBL" id="MFUX01000003">
    <property type="protein sequence ID" value="OGI94974.1"/>
    <property type="molecule type" value="Genomic_DNA"/>
</dbReference>
<dbReference type="AlphaFoldDB" id="A0A1F6XLG6"/>
<evidence type="ECO:0000256" key="4">
    <source>
        <dbReference type="ARBA" id="ARBA00035171"/>
    </source>
</evidence>
<dbReference type="GO" id="GO:1990904">
    <property type="term" value="C:ribonucleoprotein complex"/>
    <property type="evidence" value="ECO:0007669"/>
    <property type="project" value="UniProtKB-KW"/>
</dbReference>
<evidence type="ECO:0000256" key="2">
    <source>
        <dbReference type="ARBA" id="ARBA00022980"/>
    </source>
</evidence>
<dbReference type="PANTHER" id="PTHR15680">
    <property type="entry name" value="RIBOSOMAL PROTEIN L19"/>
    <property type="match status" value="1"/>
</dbReference>
<dbReference type="Proteomes" id="UP000176629">
    <property type="component" value="Unassembled WGS sequence"/>
</dbReference>
<dbReference type="Gene3D" id="2.30.30.790">
    <property type="match status" value="1"/>
</dbReference>
<dbReference type="GO" id="GO:0006412">
    <property type="term" value="P:translation"/>
    <property type="evidence" value="ECO:0007669"/>
    <property type="project" value="InterPro"/>
</dbReference>